<evidence type="ECO:0000256" key="3">
    <source>
        <dbReference type="ARBA" id="ARBA00022553"/>
    </source>
</evidence>
<evidence type="ECO:0000256" key="6">
    <source>
        <dbReference type="ARBA" id="ARBA00022777"/>
    </source>
</evidence>
<gene>
    <name evidence="11" type="ORF">FDQ92_04640</name>
</gene>
<keyword evidence="7" id="KW-0067">ATP-binding</keyword>
<keyword evidence="9" id="KW-0812">Transmembrane</keyword>
<dbReference type="PANTHER" id="PTHR43065:SF46">
    <property type="entry name" value="C4-DICARBOXYLATE TRANSPORT SENSOR PROTEIN DCTB"/>
    <property type="match status" value="1"/>
</dbReference>
<dbReference type="InterPro" id="IPR036890">
    <property type="entry name" value="HATPase_C_sf"/>
</dbReference>
<keyword evidence="12" id="KW-1185">Reference proteome</keyword>
<dbReference type="EC" id="2.7.13.3" evidence="2"/>
<evidence type="ECO:0000256" key="8">
    <source>
        <dbReference type="ARBA" id="ARBA00023012"/>
    </source>
</evidence>
<accession>A0A4P8L1G8</accession>
<evidence type="ECO:0000313" key="11">
    <source>
        <dbReference type="EMBL" id="QCQ21524.1"/>
    </source>
</evidence>
<evidence type="ECO:0000256" key="7">
    <source>
        <dbReference type="ARBA" id="ARBA00022840"/>
    </source>
</evidence>
<reference evidence="11 12" key="1">
    <citation type="submission" date="2019-05" db="EMBL/GenBank/DDBJ databases">
        <title>The Complete Genome Sequence of the n-alkane-degrading Desulfoglaeba alkanexedens ALDC reveals multiple alkylsuccinate synthase gene clusters.</title>
        <authorList>
            <person name="Callaghan A.V."/>
            <person name="Davidova I.A."/>
            <person name="Duncan K.E."/>
            <person name="Morris B."/>
            <person name="McInerney M.J."/>
        </authorList>
    </citation>
    <scope>NUCLEOTIDE SEQUENCE [LARGE SCALE GENOMIC DNA]</scope>
    <source>
        <strain evidence="11 12">ALDC</strain>
    </source>
</reference>
<keyword evidence="3" id="KW-0597">Phosphoprotein</keyword>
<keyword evidence="8" id="KW-0902">Two-component regulatory system</keyword>
<evidence type="ECO:0000256" key="5">
    <source>
        <dbReference type="ARBA" id="ARBA00022741"/>
    </source>
</evidence>
<dbReference type="InterPro" id="IPR036097">
    <property type="entry name" value="HisK_dim/P_sf"/>
</dbReference>
<dbReference type="InterPro" id="IPR004358">
    <property type="entry name" value="Sig_transdc_His_kin-like_C"/>
</dbReference>
<dbReference type="GO" id="GO:0000155">
    <property type="term" value="F:phosphorelay sensor kinase activity"/>
    <property type="evidence" value="ECO:0007669"/>
    <property type="project" value="InterPro"/>
</dbReference>
<dbReference type="GO" id="GO:0005524">
    <property type="term" value="F:ATP binding"/>
    <property type="evidence" value="ECO:0007669"/>
    <property type="project" value="UniProtKB-KW"/>
</dbReference>
<evidence type="ECO:0000256" key="9">
    <source>
        <dbReference type="SAM" id="Phobius"/>
    </source>
</evidence>
<keyword evidence="9" id="KW-0472">Membrane</keyword>
<organism evidence="11 12">
    <name type="scientific">Desulfoglaeba alkanexedens ALDC</name>
    <dbReference type="NCBI Taxonomy" id="980445"/>
    <lineage>
        <taxon>Bacteria</taxon>
        <taxon>Pseudomonadati</taxon>
        <taxon>Thermodesulfobacteriota</taxon>
        <taxon>Syntrophobacteria</taxon>
        <taxon>Syntrophobacterales</taxon>
        <taxon>Syntrophobacteraceae</taxon>
        <taxon>Desulfoglaeba</taxon>
    </lineage>
</organism>
<evidence type="ECO:0000313" key="12">
    <source>
        <dbReference type="Proteomes" id="UP000298602"/>
    </source>
</evidence>
<dbReference type="PROSITE" id="PS50109">
    <property type="entry name" value="HIS_KIN"/>
    <property type="match status" value="1"/>
</dbReference>
<dbReference type="InterPro" id="IPR005467">
    <property type="entry name" value="His_kinase_dom"/>
</dbReference>
<keyword evidence="4" id="KW-0808">Transferase</keyword>
<sequence length="553" mass="62577">MPHEGYRNLRLKIIATTLTFSLIPLFVLGASIYYQFHQSYSSKIHENLRAMAENRRHALDLFFDERISQLTTVAYTMTFDRVTAPGTLERLYDLIQSRSKYYVDLGVIDENGEHVAYCGPYKLKGLNYRDTDWFQSVIARGTYISDVFLGFRKVPHFIIAVARREDDHTWVLRATINTDLFEAMVRAAQTGRKGDAFLLNRDFVYQTAPRFHGGLLEKNTSLQLPMFMGTRLIEHAMEGRRLLVAATWLENKEWLLVVEQDPGEELLPLFRTRHLTIGLMTAGVIAVVFGTVLVSQLMIRQLIRADREKAELDANLMQSAKLAAVGKLAAGIAHEINNPLAVIREKAGWIRDLLEEEDIQSSDNFAEFADAVEKIEAHVERARTVTHRLLGFARRMEPVEEEVDLHRVLDETIAFLENEARHRNIAIHKEYMADEPTIISDSSQLQQVFLNIINNAIDAVEQDGDIWVRTHRDGKKNSITVEIADNGPGIPPEHLSKIFDPFFTTKRTGSGTGLGLSISYSIVKKLGGEIVVKSNRPKGAVFTLSFPARQGAD</sequence>
<evidence type="ECO:0000256" key="2">
    <source>
        <dbReference type="ARBA" id="ARBA00012438"/>
    </source>
</evidence>
<evidence type="ECO:0000256" key="1">
    <source>
        <dbReference type="ARBA" id="ARBA00000085"/>
    </source>
</evidence>
<dbReference type="SMART" id="SM00388">
    <property type="entry name" value="HisKA"/>
    <property type="match status" value="1"/>
</dbReference>
<dbReference type="Pfam" id="PF02518">
    <property type="entry name" value="HATPase_c"/>
    <property type="match status" value="1"/>
</dbReference>
<comment type="catalytic activity">
    <reaction evidence="1">
        <text>ATP + protein L-histidine = ADP + protein N-phospho-L-histidine.</text>
        <dbReference type="EC" id="2.7.13.3"/>
    </reaction>
</comment>
<dbReference type="SUPFAM" id="SSF55874">
    <property type="entry name" value="ATPase domain of HSP90 chaperone/DNA topoisomerase II/histidine kinase"/>
    <property type="match status" value="1"/>
</dbReference>
<feature type="domain" description="Histidine kinase" evidence="10">
    <location>
        <begin position="331"/>
        <end position="550"/>
    </location>
</feature>
<reference evidence="11 12" key="2">
    <citation type="submission" date="2019-05" db="EMBL/GenBank/DDBJ databases">
        <authorList>
            <person name="Suflita J.M."/>
            <person name="Marks C.R."/>
        </authorList>
    </citation>
    <scope>NUCLEOTIDE SEQUENCE [LARGE SCALE GENOMIC DNA]</scope>
    <source>
        <strain evidence="11 12">ALDC</strain>
    </source>
</reference>
<dbReference type="Gene3D" id="3.30.450.20">
    <property type="entry name" value="PAS domain"/>
    <property type="match status" value="1"/>
</dbReference>
<name>A0A4P8L1G8_9BACT</name>
<dbReference type="SMART" id="SM00387">
    <property type="entry name" value="HATPase_c"/>
    <property type="match status" value="1"/>
</dbReference>
<dbReference type="InterPro" id="IPR003661">
    <property type="entry name" value="HisK_dim/P_dom"/>
</dbReference>
<dbReference type="EMBL" id="CP040098">
    <property type="protein sequence ID" value="QCQ21524.1"/>
    <property type="molecule type" value="Genomic_DNA"/>
</dbReference>
<keyword evidence="9" id="KW-1133">Transmembrane helix</keyword>
<keyword evidence="6" id="KW-0418">Kinase</keyword>
<protein>
    <recommendedName>
        <fullName evidence="2">histidine kinase</fullName>
        <ecNumber evidence="2">2.7.13.3</ecNumber>
    </recommendedName>
</protein>
<evidence type="ECO:0000259" key="10">
    <source>
        <dbReference type="PROSITE" id="PS50109"/>
    </source>
</evidence>
<dbReference type="InterPro" id="IPR003594">
    <property type="entry name" value="HATPase_dom"/>
</dbReference>
<dbReference type="PANTHER" id="PTHR43065">
    <property type="entry name" value="SENSOR HISTIDINE KINASE"/>
    <property type="match status" value="1"/>
</dbReference>
<dbReference type="AlphaFoldDB" id="A0A4P8L1G8"/>
<dbReference type="PRINTS" id="PR00344">
    <property type="entry name" value="BCTRLSENSOR"/>
</dbReference>
<proteinExistence type="predicted"/>
<dbReference type="Pfam" id="PF00512">
    <property type="entry name" value="HisKA"/>
    <property type="match status" value="1"/>
</dbReference>
<feature type="transmembrane region" description="Helical" evidence="9">
    <location>
        <begin position="277"/>
        <end position="299"/>
    </location>
</feature>
<dbReference type="Gene3D" id="1.10.287.130">
    <property type="match status" value="1"/>
</dbReference>
<feature type="transmembrane region" description="Helical" evidence="9">
    <location>
        <begin position="12"/>
        <end position="34"/>
    </location>
</feature>
<keyword evidence="5" id="KW-0547">Nucleotide-binding</keyword>
<dbReference type="Proteomes" id="UP000298602">
    <property type="component" value="Chromosome"/>
</dbReference>
<dbReference type="KEGG" id="dax:FDQ92_04640"/>
<dbReference type="Gene3D" id="3.30.565.10">
    <property type="entry name" value="Histidine kinase-like ATPase, C-terminal domain"/>
    <property type="match status" value="1"/>
</dbReference>
<evidence type="ECO:0000256" key="4">
    <source>
        <dbReference type="ARBA" id="ARBA00022679"/>
    </source>
</evidence>
<dbReference type="SUPFAM" id="SSF47384">
    <property type="entry name" value="Homodimeric domain of signal transducing histidine kinase"/>
    <property type="match status" value="1"/>
</dbReference>
<dbReference type="CDD" id="cd00082">
    <property type="entry name" value="HisKA"/>
    <property type="match status" value="1"/>
</dbReference>
<dbReference type="OrthoDB" id="9777714at2"/>
<dbReference type="RefSeq" id="WP_137423495.1">
    <property type="nucleotide sequence ID" value="NZ_CP040098.1"/>
</dbReference>